<reference evidence="4" key="1">
    <citation type="journal article" date="2019" name="Int. J. Syst. Evol. Microbiol.">
        <title>The Global Catalogue of Microorganisms (GCM) 10K type strain sequencing project: providing services to taxonomists for standard genome sequencing and annotation.</title>
        <authorList>
            <consortium name="The Broad Institute Genomics Platform"/>
            <consortium name="The Broad Institute Genome Sequencing Center for Infectious Disease"/>
            <person name="Wu L."/>
            <person name="Ma J."/>
        </authorList>
    </citation>
    <scope>NUCLEOTIDE SEQUENCE [LARGE SCALE GENOMIC DNA]</scope>
    <source>
        <strain evidence="4">JCM 15592</strain>
    </source>
</reference>
<keyword evidence="4" id="KW-1185">Reference proteome</keyword>
<feature type="transmembrane region" description="Helical" evidence="2">
    <location>
        <begin position="155"/>
        <end position="177"/>
    </location>
</feature>
<feature type="transmembrane region" description="Helical" evidence="2">
    <location>
        <begin position="273"/>
        <end position="293"/>
    </location>
</feature>
<evidence type="ECO:0000313" key="3">
    <source>
        <dbReference type="EMBL" id="GAA1803076.1"/>
    </source>
</evidence>
<dbReference type="Proteomes" id="UP001499938">
    <property type="component" value="Unassembled WGS sequence"/>
</dbReference>
<name>A0ABP4Y7I9_9MICO</name>
<gene>
    <name evidence="3" type="ORF">GCM10009811_28430</name>
</gene>
<feature type="transmembrane region" description="Helical" evidence="2">
    <location>
        <begin position="198"/>
        <end position="220"/>
    </location>
</feature>
<comment type="caution">
    <text evidence="3">The sequence shown here is derived from an EMBL/GenBank/DDBJ whole genome shotgun (WGS) entry which is preliminary data.</text>
</comment>
<feature type="transmembrane region" description="Helical" evidence="2">
    <location>
        <begin position="338"/>
        <end position="360"/>
    </location>
</feature>
<feature type="region of interest" description="Disordered" evidence="1">
    <location>
        <begin position="1"/>
        <end position="22"/>
    </location>
</feature>
<evidence type="ECO:0000313" key="4">
    <source>
        <dbReference type="Proteomes" id="UP001499938"/>
    </source>
</evidence>
<evidence type="ECO:0000256" key="1">
    <source>
        <dbReference type="SAM" id="MobiDB-lite"/>
    </source>
</evidence>
<evidence type="ECO:0000256" key="2">
    <source>
        <dbReference type="SAM" id="Phobius"/>
    </source>
</evidence>
<feature type="transmembrane region" description="Helical" evidence="2">
    <location>
        <begin position="69"/>
        <end position="87"/>
    </location>
</feature>
<feature type="compositionally biased region" description="Low complexity" evidence="1">
    <location>
        <begin position="10"/>
        <end position="22"/>
    </location>
</feature>
<proteinExistence type="predicted"/>
<keyword evidence="2" id="KW-1133">Transmembrane helix</keyword>
<feature type="transmembrane region" description="Helical" evidence="2">
    <location>
        <begin position="38"/>
        <end position="62"/>
    </location>
</feature>
<feature type="transmembrane region" description="Helical" evidence="2">
    <location>
        <begin position="372"/>
        <end position="392"/>
    </location>
</feature>
<organism evidence="3 4">
    <name type="scientific">Nostocoides veronense</name>
    <dbReference type="NCBI Taxonomy" id="330836"/>
    <lineage>
        <taxon>Bacteria</taxon>
        <taxon>Bacillati</taxon>
        <taxon>Actinomycetota</taxon>
        <taxon>Actinomycetes</taxon>
        <taxon>Micrococcales</taxon>
        <taxon>Intrasporangiaceae</taxon>
        <taxon>Nostocoides</taxon>
    </lineage>
</organism>
<feature type="transmembrane region" description="Helical" evidence="2">
    <location>
        <begin position="299"/>
        <end position="318"/>
    </location>
</feature>
<feature type="transmembrane region" description="Helical" evidence="2">
    <location>
        <begin position="240"/>
        <end position="261"/>
    </location>
</feature>
<keyword evidence="2" id="KW-0472">Membrane</keyword>
<sequence length="400" mass="40478">MPLLDRFRPAAESPTAPASGAAADVAADRSANALRTAALGGVSGAAVSLAVTLAVVGILGSLAAQASSGWGPIFAMGSTLWLMAGGARVAADGVFVALTPLAGTALVTWVAVRAAHRSLPERGPRTRAYAAWLAGYVLVAAAAVALAASGPATPVWWSLPLPVLGIPALALAIAELPRGHGDRLVHRIPRVLRRAVRPALRTGTVLLLTGMSLLVLAVTFRLGEVGRLYAEVDAGVLGSVGLTAGQLLAWPNLGIWGIALVSGPGFAVTEGASVTLGGAGGGVLPLIPVLGAVPSATNFPWFAWLLLLVPVLIGGYAARRTLAEIPRLASTRTKVFSVLSTVALTSIGLGVLDAFAGGSLGDGYLSSVGPSATSLVVSLLLTLGLGALVVVARDWWRLRR</sequence>
<dbReference type="InterPro" id="IPR045931">
    <property type="entry name" value="DUF6350"/>
</dbReference>
<feature type="transmembrane region" description="Helical" evidence="2">
    <location>
        <begin position="128"/>
        <end position="149"/>
    </location>
</feature>
<dbReference type="RefSeq" id="WP_344086814.1">
    <property type="nucleotide sequence ID" value="NZ_BAAAPO010000043.1"/>
</dbReference>
<feature type="transmembrane region" description="Helical" evidence="2">
    <location>
        <begin position="93"/>
        <end position="116"/>
    </location>
</feature>
<accession>A0ABP4Y7I9</accession>
<protein>
    <submittedName>
        <fullName evidence="3">Uncharacterized protein</fullName>
    </submittedName>
</protein>
<dbReference type="Pfam" id="PF19877">
    <property type="entry name" value="DUF6350"/>
    <property type="match status" value="1"/>
</dbReference>
<keyword evidence="2" id="KW-0812">Transmembrane</keyword>
<dbReference type="EMBL" id="BAAAPO010000043">
    <property type="protein sequence ID" value="GAA1803076.1"/>
    <property type="molecule type" value="Genomic_DNA"/>
</dbReference>